<keyword evidence="3" id="KW-1185">Reference proteome</keyword>
<feature type="region of interest" description="Disordered" evidence="1">
    <location>
        <begin position="107"/>
        <end position="127"/>
    </location>
</feature>
<dbReference type="Proteomes" id="UP000269721">
    <property type="component" value="Unassembled WGS sequence"/>
</dbReference>
<evidence type="ECO:0000313" key="2">
    <source>
        <dbReference type="EMBL" id="RKO89299.1"/>
    </source>
</evidence>
<gene>
    <name evidence="2" type="ORF">BDK51DRAFT_35241</name>
</gene>
<dbReference type="AlphaFoldDB" id="A0A4P9W9R4"/>
<name>A0A4P9W9R4_9FUNG</name>
<feature type="compositionally biased region" description="Polar residues" evidence="1">
    <location>
        <begin position="110"/>
        <end position="126"/>
    </location>
</feature>
<dbReference type="EMBL" id="KZ996175">
    <property type="protein sequence ID" value="RKO89299.1"/>
    <property type="molecule type" value="Genomic_DNA"/>
</dbReference>
<reference evidence="3" key="1">
    <citation type="journal article" date="2018" name="Nat. Microbiol.">
        <title>Leveraging single-cell genomics to expand the fungal tree of life.</title>
        <authorList>
            <person name="Ahrendt S.R."/>
            <person name="Quandt C.A."/>
            <person name="Ciobanu D."/>
            <person name="Clum A."/>
            <person name="Salamov A."/>
            <person name="Andreopoulos B."/>
            <person name="Cheng J.F."/>
            <person name="Woyke T."/>
            <person name="Pelin A."/>
            <person name="Henrissat B."/>
            <person name="Reynolds N.K."/>
            <person name="Benny G.L."/>
            <person name="Smith M.E."/>
            <person name="James T.Y."/>
            <person name="Grigoriev I.V."/>
        </authorList>
    </citation>
    <scope>NUCLEOTIDE SEQUENCE [LARGE SCALE GENOMIC DNA]</scope>
</reference>
<accession>A0A4P9W9R4</accession>
<proteinExistence type="predicted"/>
<evidence type="ECO:0000313" key="3">
    <source>
        <dbReference type="Proteomes" id="UP000269721"/>
    </source>
</evidence>
<protein>
    <submittedName>
        <fullName evidence="2">Uncharacterized protein</fullName>
    </submittedName>
</protein>
<organism evidence="2 3">
    <name type="scientific">Blyttiomyces helicus</name>
    <dbReference type="NCBI Taxonomy" id="388810"/>
    <lineage>
        <taxon>Eukaryota</taxon>
        <taxon>Fungi</taxon>
        <taxon>Fungi incertae sedis</taxon>
        <taxon>Chytridiomycota</taxon>
        <taxon>Chytridiomycota incertae sedis</taxon>
        <taxon>Chytridiomycetes</taxon>
        <taxon>Chytridiomycetes incertae sedis</taxon>
        <taxon>Blyttiomyces</taxon>
    </lineage>
</organism>
<sequence length="217" mass="23634">MSRTSRILNKMDSRIKAMQNLLSNDNSNATTGQTLSLDVSMVICDSDQQNKKDQGELLEGLLRDIMIVAAAGGDGRMQMSRIGETTRRMHRSSARKATGTKLVPAGTTRVPASTRRTPQSDFSSSEKVVKQMKSKTKGNSFPTTPDELLLNHVQRLGVACDVCLPLKENGPPYEPLAQDAEEALLAEGVLVFYDPGQGRKGNEGQCAVCDKDNHPLM</sequence>
<evidence type="ECO:0000256" key="1">
    <source>
        <dbReference type="SAM" id="MobiDB-lite"/>
    </source>
</evidence>